<comment type="caution">
    <text evidence="5">The sequence shown here is derived from an EMBL/GenBank/DDBJ whole genome shotgun (WGS) entry which is preliminary data.</text>
</comment>
<dbReference type="SUPFAM" id="SSF81901">
    <property type="entry name" value="HCP-like"/>
    <property type="match status" value="1"/>
</dbReference>
<sequence>MIQGIDFDLKSVVLTNSSFGPEEIRQILRTVGRDYNAYSTLRDSVSELEGQSEERSPATNVRLGVCQFIMGHHDRAVGTLSAADGGALAHFYLGRSYFAMQDYDKAIEAFQSAQTAGYNRDDCQLGIVESLRSKGESEKALAMLDNMFGPVESTANYLYQRGATIASLGGNPAEVVALYERAVEADAGHAGALFGLALENDRRGNDVQALQLYQNAAAVFPSHVGALLNLGLLHEDRGEYDRATHCYQRVLDSYPTDKRARMYLKDAQASGDMYYDEEEQKKRDRMSQVLSIPVTDFELSVRSRNCLQKMGIMTLGDLCRCSEQELLASKNFGETSLIEIRDMLRSKGLELGQMSNDKQAAPEVAYDTSGLSADEQALLDRPIAELSLSVRARKCMVRLGISTIGELVRRTGDELLECKNFGVTSLNEVREKLTSYNIKLRGD</sequence>
<evidence type="ECO:0000256" key="3">
    <source>
        <dbReference type="PROSITE-ProRule" id="PRU00339"/>
    </source>
</evidence>
<dbReference type="Gene3D" id="1.10.150.20">
    <property type="entry name" value="5' to 3' exonuclease, C-terminal subdomain"/>
    <property type="match status" value="2"/>
</dbReference>
<evidence type="ECO:0000256" key="1">
    <source>
        <dbReference type="ARBA" id="ARBA00022737"/>
    </source>
</evidence>
<feature type="repeat" description="TPR" evidence="3">
    <location>
        <begin position="87"/>
        <end position="120"/>
    </location>
</feature>
<dbReference type="Pfam" id="PF07719">
    <property type="entry name" value="TPR_2"/>
    <property type="match status" value="1"/>
</dbReference>
<dbReference type="PROSITE" id="PS50005">
    <property type="entry name" value="TPR"/>
    <property type="match status" value="2"/>
</dbReference>
<dbReference type="SMART" id="SM00028">
    <property type="entry name" value="TPR"/>
    <property type="match status" value="4"/>
</dbReference>
<feature type="domain" description="RNA polymerase alpha subunit C-terminal" evidence="4">
    <location>
        <begin position="282"/>
        <end position="345"/>
    </location>
</feature>
<dbReference type="Proteomes" id="UP000238322">
    <property type="component" value="Unassembled WGS sequence"/>
</dbReference>
<dbReference type="InterPro" id="IPR011260">
    <property type="entry name" value="RNAP_asu_C"/>
</dbReference>
<dbReference type="SUPFAM" id="SSF47789">
    <property type="entry name" value="C-terminal domain of RNA polymerase alpha subunit"/>
    <property type="match status" value="2"/>
</dbReference>
<dbReference type="GO" id="GO:0003677">
    <property type="term" value="F:DNA binding"/>
    <property type="evidence" value="ECO:0007669"/>
    <property type="project" value="InterPro"/>
</dbReference>
<proteinExistence type="predicted"/>
<reference evidence="5 6" key="1">
    <citation type="submission" date="2018-02" db="EMBL/GenBank/DDBJ databases">
        <title>Comparative genomes isolates from brazilian mangrove.</title>
        <authorList>
            <person name="Araujo J.E."/>
            <person name="Taketani R.G."/>
            <person name="Silva M.C.P."/>
            <person name="Loureco M.V."/>
            <person name="Andreote F.D."/>
        </authorList>
    </citation>
    <scope>NUCLEOTIDE SEQUENCE [LARGE SCALE GENOMIC DNA]</scope>
    <source>
        <strain evidence="5 6">Hex-1 MGV</strain>
    </source>
</reference>
<dbReference type="PANTHER" id="PTHR45586">
    <property type="entry name" value="TPR REPEAT-CONTAINING PROTEIN PA4667"/>
    <property type="match status" value="1"/>
</dbReference>
<evidence type="ECO:0000313" key="6">
    <source>
        <dbReference type="Proteomes" id="UP000238322"/>
    </source>
</evidence>
<dbReference type="InterPro" id="IPR011990">
    <property type="entry name" value="TPR-like_helical_dom_sf"/>
</dbReference>
<dbReference type="InterPro" id="IPR013105">
    <property type="entry name" value="TPR_2"/>
</dbReference>
<dbReference type="PANTHER" id="PTHR45586:SF1">
    <property type="entry name" value="LIPOPOLYSACCHARIDE ASSEMBLY PROTEIN B"/>
    <property type="match status" value="1"/>
</dbReference>
<protein>
    <submittedName>
        <fullName evidence="5">RNA polymerase subunit alpha domain protein</fullName>
    </submittedName>
</protein>
<dbReference type="EMBL" id="PUHY01000010">
    <property type="protein sequence ID" value="PQO34417.1"/>
    <property type="molecule type" value="Genomic_DNA"/>
</dbReference>
<accession>A0A2S8FQI3</accession>
<evidence type="ECO:0000313" key="5">
    <source>
        <dbReference type="EMBL" id="PQO34417.1"/>
    </source>
</evidence>
<dbReference type="GO" id="GO:0006351">
    <property type="term" value="P:DNA-templated transcription"/>
    <property type="evidence" value="ECO:0007669"/>
    <property type="project" value="InterPro"/>
</dbReference>
<dbReference type="Gene3D" id="1.25.40.10">
    <property type="entry name" value="Tetratricopeptide repeat domain"/>
    <property type="match status" value="1"/>
</dbReference>
<keyword evidence="2 3" id="KW-0802">TPR repeat</keyword>
<dbReference type="AlphaFoldDB" id="A0A2S8FQI3"/>
<dbReference type="Pfam" id="PF03118">
    <property type="entry name" value="RNA_pol_A_CTD"/>
    <property type="match status" value="2"/>
</dbReference>
<dbReference type="RefSeq" id="WP_105330148.1">
    <property type="nucleotide sequence ID" value="NZ_PUHY01000010.1"/>
</dbReference>
<evidence type="ECO:0000259" key="4">
    <source>
        <dbReference type="Pfam" id="PF03118"/>
    </source>
</evidence>
<gene>
    <name evidence="5" type="ORF">C5Y83_12890</name>
</gene>
<keyword evidence="1" id="KW-0677">Repeat</keyword>
<feature type="domain" description="RNA polymerase alpha subunit C-terminal" evidence="4">
    <location>
        <begin position="374"/>
        <end position="434"/>
    </location>
</feature>
<evidence type="ECO:0000256" key="2">
    <source>
        <dbReference type="ARBA" id="ARBA00022803"/>
    </source>
</evidence>
<dbReference type="GO" id="GO:0003899">
    <property type="term" value="F:DNA-directed RNA polymerase activity"/>
    <property type="evidence" value="ECO:0007669"/>
    <property type="project" value="InterPro"/>
</dbReference>
<name>A0A2S8FQI3_9BACT</name>
<dbReference type="Pfam" id="PF13432">
    <property type="entry name" value="TPR_16"/>
    <property type="match status" value="1"/>
</dbReference>
<dbReference type="OrthoDB" id="228958at2"/>
<organism evidence="5 6">
    <name type="scientific">Blastopirellula marina</name>
    <dbReference type="NCBI Taxonomy" id="124"/>
    <lineage>
        <taxon>Bacteria</taxon>
        <taxon>Pseudomonadati</taxon>
        <taxon>Planctomycetota</taxon>
        <taxon>Planctomycetia</taxon>
        <taxon>Pirellulales</taxon>
        <taxon>Pirellulaceae</taxon>
        <taxon>Blastopirellula</taxon>
    </lineage>
</organism>
<dbReference type="InterPro" id="IPR019734">
    <property type="entry name" value="TPR_rpt"/>
</dbReference>
<dbReference type="InterPro" id="IPR051012">
    <property type="entry name" value="CellSynth/LPSAsmb/PSIAsmb"/>
</dbReference>
<feature type="repeat" description="TPR" evidence="3">
    <location>
        <begin position="224"/>
        <end position="257"/>
    </location>
</feature>